<sequence length="267" mass="26031">MTPDDLRGVLAQRPEPAARRAVELGDLHVLGQVRAGRVPGLGTAVEALAVATRPGARGVTPALTAGTVTAAAIVARSPRSPAPARGVAVEATPTLVATPCRTVRTVTPRARPAVTVARTRAVVTACAVLPPGTTRRVATLAPGTPTLGAVAAPGVTGAARPVATVAVRASAGTAARPVPRGPVTARAATVVVAPTAVSALAPAPLVPGASARSPGGPATAVALPATSLTGRILPAVTVAATAAVVARGRTIRLGLTGGVVHRGSLSF</sequence>
<accession>A0AAV5PD45</accession>
<dbReference type="AlphaFoldDB" id="A0AAV5PD45"/>
<gene>
    <name evidence="1" type="ORF">Ccel01_28510</name>
</gene>
<evidence type="ECO:0000313" key="2">
    <source>
        <dbReference type="Proteomes" id="UP001165168"/>
    </source>
</evidence>
<comment type="caution">
    <text evidence="1">The sequence shown here is derived from an EMBL/GenBank/DDBJ whole genome shotgun (WGS) entry which is preliminary data.</text>
</comment>
<organism evidence="1 2">
    <name type="scientific">Cellulosimicrobium cellulans</name>
    <name type="common">Arthrobacter luteus</name>
    <dbReference type="NCBI Taxonomy" id="1710"/>
    <lineage>
        <taxon>Bacteria</taxon>
        <taxon>Bacillati</taxon>
        <taxon>Actinomycetota</taxon>
        <taxon>Actinomycetes</taxon>
        <taxon>Micrococcales</taxon>
        <taxon>Promicromonosporaceae</taxon>
        <taxon>Cellulosimicrobium</taxon>
    </lineage>
</organism>
<dbReference type="Proteomes" id="UP001165168">
    <property type="component" value="Unassembled WGS sequence"/>
</dbReference>
<reference evidence="1" key="1">
    <citation type="submission" date="2023-03" db="EMBL/GenBank/DDBJ databases">
        <title>Cellulosimicrobium cellulans NBRC 103059.</title>
        <authorList>
            <person name="Ichikawa N."/>
            <person name="Sato H."/>
            <person name="Tonouchi N."/>
        </authorList>
    </citation>
    <scope>NUCLEOTIDE SEQUENCE</scope>
    <source>
        <strain evidence="1">NBRC 103059</strain>
    </source>
</reference>
<protein>
    <submittedName>
        <fullName evidence="1">Uncharacterized protein</fullName>
    </submittedName>
</protein>
<proteinExistence type="predicted"/>
<evidence type="ECO:0000313" key="1">
    <source>
        <dbReference type="EMBL" id="GLY58249.1"/>
    </source>
</evidence>
<name>A0AAV5PD45_CELCE</name>
<dbReference type="EMBL" id="BSTG01000004">
    <property type="protein sequence ID" value="GLY58249.1"/>
    <property type="molecule type" value="Genomic_DNA"/>
</dbReference>